<proteinExistence type="predicted"/>
<evidence type="ECO:0000313" key="1">
    <source>
        <dbReference type="EMBL" id="KAG8001675.1"/>
    </source>
</evidence>
<sequence length="139" mass="15566">MNSRLCVGSRIRLAGGSRVLSYRQPIGQPGRPNAWRPAPSLFSGDDVFHPDQRRKKTAKRTTTGRRFGREKRGKPQLLHRDKNTHGARDKSSDLRSSFTIVTAEEREECPFSLQLSLEENMACCGKHSDLVDGTRSVGT</sequence>
<keyword evidence="2" id="KW-1185">Reference proteome</keyword>
<protein>
    <submittedName>
        <fullName evidence="1">Uncharacterized protein</fullName>
    </submittedName>
</protein>
<dbReference type="Proteomes" id="UP000805704">
    <property type="component" value="Chromosome 7"/>
</dbReference>
<gene>
    <name evidence="1" type="ORF">GBF38_007430</name>
</gene>
<evidence type="ECO:0000313" key="2">
    <source>
        <dbReference type="Proteomes" id="UP000805704"/>
    </source>
</evidence>
<accession>A0ACB7EHS4</accession>
<dbReference type="EMBL" id="CM024795">
    <property type="protein sequence ID" value="KAG8001675.1"/>
    <property type="molecule type" value="Genomic_DNA"/>
</dbReference>
<organism evidence="1 2">
    <name type="scientific">Nibea albiflora</name>
    <name type="common">Yellow drum</name>
    <name type="synonym">Corvina albiflora</name>
    <dbReference type="NCBI Taxonomy" id="240163"/>
    <lineage>
        <taxon>Eukaryota</taxon>
        <taxon>Metazoa</taxon>
        <taxon>Chordata</taxon>
        <taxon>Craniata</taxon>
        <taxon>Vertebrata</taxon>
        <taxon>Euteleostomi</taxon>
        <taxon>Actinopterygii</taxon>
        <taxon>Neopterygii</taxon>
        <taxon>Teleostei</taxon>
        <taxon>Neoteleostei</taxon>
        <taxon>Acanthomorphata</taxon>
        <taxon>Eupercaria</taxon>
        <taxon>Sciaenidae</taxon>
        <taxon>Nibea</taxon>
    </lineage>
</organism>
<comment type="caution">
    <text evidence="1">The sequence shown here is derived from an EMBL/GenBank/DDBJ whole genome shotgun (WGS) entry which is preliminary data.</text>
</comment>
<reference evidence="1" key="1">
    <citation type="submission" date="2020-04" db="EMBL/GenBank/DDBJ databases">
        <title>A chromosome-scale assembly and high-density genetic map of the yellow drum (Nibea albiflora) genome.</title>
        <authorList>
            <person name="Xu D."/>
            <person name="Zhang W."/>
            <person name="Chen R."/>
            <person name="Tan P."/>
            <person name="Wang L."/>
            <person name="Song H."/>
            <person name="Tian L."/>
            <person name="Zhu Q."/>
            <person name="Wang B."/>
        </authorList>
    </citation>
    <scope>NUCLEOTIDE SEQUENCE</scope>
    <source>
        <strain evidence="1">ZJHYS-2018</strain>
    </source>
</reference>
<name>A0ACB7EHS4_NIBAL</name>